<evidence type="ECO:0000313" key="1">
    <source>
        <dbReference type="EMBL" id="GFE54197.1"/>
    </source>
</evidence>
<organism evidence="1 2">
    <name type="scientific">Babesia ovis</name>
    <dbReference type="NCBI Taxonomy" id="5869"/>
    <lineage>
        <taxon>Eukaryota</taxon>
        <taxon>Sar</taxon>
        <taxon>Alveolata</taxon>
        <taxon>Apicomplexa</taxon>
        <taxon>Aconoidasida</taxon>
        <taxon>Piroplasmida</taxon>
        <taxon>Babesiidae</taxon>
        <taxon>Babesia</taxon>
    </lineage>
</organism>
<gene>
    <name evidence="1" type="ORF">BaOVIS_016010</name>
</gene>
<protein>
    <submittedName>
        <fullName evidence="1">Agmatine deiminase</fullName>
    </submittedName>
</protein>
<sequence length="82" mass="9129">MSRKGCVALASASVLLGYALVNYRIKLTRHEALKRFEETEDGRTLSVQSVSFAPKIETDGKDVSRALLEQYIANDRMGVKKP</sequence>
<dbReference type="EMBL" id="BLIY01000010">
    <property type="protein sequence ID" value="GFE54197.1"/>
    <property type="molecule type" value="Genomic_DNA"/>
</dbReference>
<accession>A0A9W5TD18</accession>
<evidence type="ECO:0000313" key="2">
    <source>
        <dbReference type="Proteomes" id="UP001057455"/>
    </source>
</evidence>
<keyword evidence="2" id="KW-1185">Reference proteome</keyword>
<dbReference type="Proteomes" id="UP001057455">
    <property type="component" value="Unassembled WGS sequence"/>
</dbReference>
<comment type="caution">
    <text evidence="1">The sequence shown here is derived from an EMBL/GenBank/DDBJ whole genome shotgun (WGS) entry which is preliminary data.</text>
</comment>
<dbReference type="AlphaFoldDB" id="A0A9W5TD18"/>
<reference evidence="1" key="1">
    <citation type="submission" date="2019-12" db="EMBL/GenBank/DDBJ databases">
        <title>Genome sequence of Babesia ovis.</title>
        <authorList>
            <person name="Yamagishi J."/>
            <person name="Sevinc F."/>
            <person name="Xuan X."/>
        </authorList>
    </citation>
    <scope>NUCLEOTIDE SEQUENCE</scope>
    <source>
        <strain evidence="1">Selcuk</strain>
    </source>
</reference>
<name>A0A9W5TD18_BABOV</name>
<proteinExistence type="predicted"/>
<dbReference type="OrthoDB" id="364968at2759"/>